<feature type="region of interest" description="Disordered" evidence="1">
    <location>
        <begin position="27"/>
        <end position="49"/>
    </location>
</feature>
<keyword evidence="3" id="KW-1185">Reference proteome</keyword>
<feature type="compositionally biased region" description="Basic and acidic residues" evidence="1">
    <location>
        <begin position="31"/>
        <end position="49"/>
    </location>
</feature>
<gene>
    <name evidence="2" type="ORF">ICL07_30370</name>
</gene>
<evidence type="ECO:0000313" key="2">
    <source>
        <dbReference type="EMBL" id="MBC9934722.1"/>
    </source>
</evidence>
<reference evidence="2 3" key="1">
    <citation type="submission" date="2020-09" db="EMBL/GenBank/DDBJ databases">
        <title>Genome sequences of type strains of Chitinophaga qingshengii and Chitinophaga varians.</title>
        <authorList>
            <person name="Kittiwongwattana C."/>
        </authorList>
    </citation>
    <scope>NUCLEOTIDE SEQUENCE [LARGE SCALE GENOMIC DNA]</scope>
    <source>
        <strain evidence="2 3">JCM 30026</strain>
    </source>
</reference>
<comment type="caution">
    <text evidence="2">The sequence shown here is derived from an EMBL/GenBank/DDBJ whole genome shotgun (WGS) entry which is preliminary data.</text>
</comment>
<organism evidence="2 3">
    <name type="scientific">Chitinophaga qingshengii</name>
    <dbReference type="NCBI Taxonomy" id="1569794"/>
    <lineage>
        <taxon>Bacteria</taxon>
        <taxon>Pseudomonadati</taxon>
        <taxon>Bacteroidota</taxon>
        <taxon>Chitinophagia</taxon>
        <taxon>Chitinophagales</taxon>
        <taxon>Chitinophagaceae</taxon>
        <taxon>Chitinophaga</taxon>
    </lineage>
</organism>
<proteinExistence type="predicted"/>
<accession>A0ABR7TYB1</accession>
<dbReference type="EMBL" id="JACVFC010000006">
    <property type="protein sequence ID" value="MBC9934722.1"/>
    <property type="molecule type" value="Genomic_DNA"/>
</dbReference>
<evidence type="ECO:0000313" key="3">
    <source>
        <dbReference type="Proteomes" id="UP000659124"/>
    </source>
</evidence>
<sequence>MYVKKSFSKKKLEELADDVLITEKLSPGEESEARKQLSAARRETQSEMTERDRLIAHLLQLKFRLEDYINNKEYDEELTFGYFLKEVPAC</sequence>
<dbReference type="Proteomes" id="UP000659124">
    <property type="component" value="Unassembled WGS sequence"/>
</dbReference>
<name>A0ABR7TYB1_9BACT</name>
<dbReference type="RefSeq" id="WP_188091811.1">
    <property type="nucleotide sequence ID" value="NZ_JACVFC010000006.1"/>
</dbReference>
<evidence type="ECO:0000256" key="1">
    <source>
        <dbReference type="SAM" id="MobiDB-lite"/>
    </source>
</evidence>
<protein>
    <submittedName>
        <fullName evidence="2">Uncharacterized protein</fullName>
    </submittedName>
</protein>